<gene>
    <name evidence="1" type="ORF">PVK06_005797</name>
</gene>
<accession>A0ABR0QVI6</accession>
<proteinExistence type="predicted"/>
<evidence type="ECO:0000313" key="2">
    <source>
        <dbReference type="Proteomes" id="UP001358586"/>
    </source>
</evidence>
<protein>
    <submittedName>
        <fullName evidence="1">Uncharacterized protein</fullName>
    </submittedName>
</protein>
<keyword evidence="2" id="KW-1185">Reference proteome</keyword>
<reference evidence="1 2" key="1">
    <citation type="submission" date="2023-03" db="EMBL/GenBank/DDBJ databases">
        <title>WGS of Gossypium arboreum.</title>
        <authorList>
            <person name="Yu D."/>
        </authorList>
    </citation>
    <scope>NUCLEOTIDE SEQUENCE [LARGE SCALE GENOMIC DNA]</scope>
    <source>
        <tissue evidence="1">Leaf</tissue>
    </source>
</reference>
<dbReference type="Proteomes" id="UP001358586">
    <property type="component" value="Chromosome 2"/>
</dbReference>
<evidence type="ECO:0000313" key="1">
    <source>
        <dbReference type="EMBL" id="KAK5843343.1"/>
    </source>
</evidence>
<name>A0ABR0QVI6_GOSAR</name>
<comment type="caution">
    <text evidence="1">The sequence shown here is derived from an EMBL/GenBank/DDBJ whole genome shotgun (WGS) entry which is preliminary data.</text>
</comment>
<dbReference type="EMBL" id="JARKNE010000002">
    <property type="protein sequence ID" value="KAK5843343.1"/>
    <property type="molecule type" value="Genomic_DNA"/>
</dbReference>
<sequence>MLACGFVNKISVFDDAWILGVDESMDHLCRQCSITVDVWSKLNCQQFLNNHSLEFKQWLTWIFESCTTHLRKLIYCALWVIWKDRNRRIYEKKVITASVVVARDEGGTVLFACLSFHEGVAFAFAAEALACQLVVSVGVDKLRNGAKSLSKGIH</sequence>
<organism evidence="1 2">
    <name type="scientific">Gossypium arboreum</name>
    <name type="common">Tree cotton</name>
    <name type="synonym">Gossypium nanking</name>
    <dbReference type="NCBI Taxonomy" id="29729"/>
    <lineage>
        <taxon>Eukaryota</taxon>
        <taxon>Viridiplantae</taxon>
        <taxon>Streptophyta</taxon>
        <taxon>Embryophyta</taxon>
        <taxon>Tracheophyta</taxon>
        <taxon>Spermatophyta</taxon>
        <taxon>Magnoliopsida</taxon>
        <taxon>eudicotyledons</taxon>
        <taxon>Gunneridae</taxon>
        <taxon>Pentapetalae</taxon>
        <taxon>rosids</taxon>
        <taxon>malvids</taxon>
        <taxon>Malvales</taxon>
        <taxon>Malvaceae</taxon>
        <taxon>Malvoideae</taxon>
        <taxon>Gossypium</taxon>
    </lineage>
</organism>